<dbReference type="EMBL" id="FWWV01000057">
    <property type="protein sequence ID" value="SMB89202.1"/>
    <property type="molecule type" value="Genomic_DNA"/>
</dbReference>
<dbReference type="GO" id="GO:0005886">
    <property type="term" value="C:plasma membrane"/>
    <property type="evidence" value="ECO:0007669"/>
    <property type="project" value="TreeGrafter"/>
</dbReference>
<evidence type="ECO:0000256" key="1">
    <source>
        <dbReference type="SAM" id="Phobius"/>
    </source>
</evidence>
<gene>
    <name evidence="2" type="ORF">SAMN05660772_01318</name>
</gene>
<dbReference type="AlphaFoldDB" id="A0A1W1V768"/>
<dbReference type="STRING" id="1122938.SAMN05660772_01318"/>
<keyword evidence="1" id="KW-0812">Transmembrane</keyword>
<name>A0A1W1V768_9PAST</name>
<feature type="transmembrane region" description="Helical" evidence="1">
    <location>
        <begin position="121"/>
        <end position="142"/>
    </location>
</feature>
<evidence type="ECO:0000313" key="3">
    <source>
        <dbReference type="Proteomes" id="UP000192408"/>
    </source>
</evidence>
<organism evidence="2 3">
    <name type="scientific">Pasteurella testudinis DSM 23072</name>
    <dbReference type="NCBI Taxonomy" id="1122938"/>
    <lineage>
        <taxon>Bacteria</taxon>
        <taxon>Pseudomonadati</taxon>
        <taxon>Pseudomonadota</taxon>
        <taxon>Gammaproteobacteria</taxon>
        <taxon>Pasteurellales</taxon>
        <taxon>Pasteurellaceae</taxon>
        <taxon>Pasteurella</taxon>
    </lineage>
</organism>
<dbReference type="InterPro" id="IPR006750">
    <property type="entry name" value="YdcZ"/>
</dbReference>
<dbReference type="RefSeq" id="WP_084257933.1">
    <property type="nucleotide sequence ID" value="NZ_FWWV01000057.1"/>
</dbReference>
<protein>
    <submittedName>
        <fullName evidence="2">Transporter family-2 protein</fullName>
    </submittedName>
</protein>
<dbReference type="PANTHER" id="PTHR34821:SF2">
    <property type="entry name" value="INNER MEMBRANE PROTEIN YDCZ"/>
    <property type="match status" value="1"/>
</dbReference>
<sequence length="148" mass="15823">MIVLMLCFAVLGGVALAVQASVNGKLGTQVGVFAGTFLNFGLGTIVTGLLVLFFEPKYDLTLLDVPKWQLTGAFLGMVYIAVMVLVVAKLGTAVATVAVIFGQLSMSLLIDTFGWFHNPAIAFSLPRLLAVICLGFALYFIYAGNRKR</sequence>
<accession>A0A1W1V768</accession>
<feature type="transmembrane region" description="Helical" evidence="1">
    <location>
        <begin position="74"/>
        <end position="101"/>
    </location>
</feature>
<proteinExistence type="predicted"/>
<feature type="transmembrane region" description="Helical" evidence="1">
    <location>
        <begin position="30"/>
        <end position="54"/>
    </location>
</feature>
<reference evidence="3" key="1">
    <citation type="submission" date="2017-04" db="EMBL/GenBank/DDBJ databases">
        <authorList>
            <person name="Varghese N."/>
            <person name="Submissions S."/>
        </authorList>
    </citation>
    <scope>NUCLEOTIDE SEQUENCE [LARGE SCALE GENOMIC DNA]</scope>
    <source>
        <strain evidence="3">DSM 23072</strain>
    </source>
</reference>
<dbReference type="Pfam" id="PF04657">
    <property type="entry name" value="DMT_YdcZ"/>
    <property type="match status" value="1"/>
</dbReference>
<keyword evidence="1" id="KW-0472">Membrane</keyword>
<dbReference type="Proteomes" id="UP000192408">
    <property type="component" value="Unassembled WGS sequence"/>
</dbReference>
<dbReference type="PANTHER" id="PTHR34821">
    <property type="entry name" value="INNER MEMBRANE PROTEIN YDCZ"/>
    <property type="match status" value="1"/>
</dbReference>
<keyword evidence="3" id="KW-1185">Reference proteome</keyword>
<keyword evidence="1" id="KW-1133">Transmembrane helix</keyword>
<evidence type="ECO:0000313" key="2">
    <source>
        <dbReference type="EMBL" id="SMB89202.1"/>
    </source>
</evidence>